<accession>A0AAV9EB01</accession>
<reference evidence="2" key="1">
    <citation type="journal article" date="2023" name="Nat. Commun.">
        <title>Diploid and tetraploid genomes of Acorus and the evolution of monocots.</title>
        <authorList>
            <person name="Ma L."/>
            <person name="Liu K.W."/>
            <person name="Li Z."/>
            <person name="Hsiao Y.Y."/>
            <person name="Qi Y."/>
            <person name="Fu T."/>
            <person name="Tang G.D."/>
            <person name="Zhang D."/>
            <person name="Sun W.H."/>
            <person name="Liu D.K."/>
            <person name="Li Y."/>
            <person name="Chen G.Z."/>
            <person name="Liu X.D."/>
            <person name="Liao X.Y."/>
            <person name="Jiang Y.T."/>
            <person name="Yu X."/>
            <person name="Hao Y."/>
            <person name="Huang J."/>
            <person name="Zhao X.W."/>
            <person name="Ke S."/>
            <person name="Chen Y.Y."/>
            <person name="Wu W.L."/>
            <person name="Hsu J.L."/>
            <person name="Lin Y.F."/>
            <person name="Huang M.D."/>
            <person name="Li C.Y."/>
            <person name="Huang L."/>
            <person name="Wang Z.W."/>
            <person name="Zhao X."/>
            <person name="Zhong W.Y."/>
            <person name="Peng D.H."/>
            <person name="Ahmad S."/>
            <person name="Lan S."/>
            <person name="Zhang J.S."/>
            <person name="Tsai W.C."/>
            <person name="Van de Peer Y."/>
            <person name="Liu Z.J."/>
        </authorList>
    </citation>
    <scope>NUCLEOTIDE SEQUENCE</scope>
    <source>
        <strain evidence="2">CP</strain>
    </source>
</reference>
<dbReference type="AlphaFoldDB" id="A0AAV9EB01"/>
<proteinExistence type="predicted"/>
<protein>
    <submittedName>
        <fullName evidence="2">Uncharacterized protein</fullName>
    </submittedName>
</protein>
<keyword evidence="3" id="KW-1185">Reference proteome</keyword>
<evidence type="ECO:0000313" key="2">
    <source>
        <dbReference type="EMBL" id="KAK1310675.1"/>
    </source>
</evidence>
<dbReference type="PANTHER" id="PTHR33985:SF15">
    <property type="entry name" value="FASCICLIN-LIKE ARABINOGALACTAN PROTEIN 19"/>
    <property type="match status" value="1"/>
</dbReference>
<dbReference type="EMBL" id="JAUJYO010000008">
    <property type="protein sequence ID" value="KAK1310675.1"/>
    <property type="molecule type" value="Genomic_DNA"/>
</dbReference>
<comment type="caution">
    <text evidence="2">The sequence shown here is derived from an EMBL/GenBank/DDBJ whole genome shotgun (WGS) entry which is preliminary data.</text>
</comment>
<name>A0AAV9EB01_ACOCL</name>
<gene>
    <name evidence="2" type="ORF">QJS10_CPA08g00598</name>
</gene>
<dbReference type="InterPro" id="IPR052806">
    <property type="entry name" value="Fasciclin-like_AGP"/>
</dbReference>
<dbReference type="Proteomes" id="UP001180020">
    <property type="component" value="Unassembled WGS sequence"/>
</dbReference>
<evidence type="ECO:0000313" key="3">
    <source>
        <dbReference type="Proteomes" id="UP001180020"/>
    </source>
</evidence>
<reference evidence="2" key="2">
    <citation type="submission" date="2023-06" db="EMBL/GenBank/DDBJ databases">
        <authorList>
            <person name="Ma L."/>
            <person name="Liu K.-W."/>
            <person name="Li Z."/>
            <person name="Hsiao Y.-Y."/>
            <person name="Qi Y."/>
            <person name="Fu T."/>
            <person name="Tang G."/>
            <person name="Zhang D."/>
            <person name="Sun W.-H."/>
            <person name="Liu D.-K."/>
            <person name="Li Y."/>
            <person name="Chen G.-Z."/>
            <person name="Liu X.-D."/>
            <person name="Liao X.-Y."/>
            <person name="Jiang Y.-T."/>
            <person name="Yu X."/>
            <person name="Hao Y."/>
            <person name="Huang J."/>
            <person name="Zhao X.-W."/>
            <person name="Ke S."/>
            <person name="Chen Y.-Y."/>
            <person name="Wu W.-L."/>
            <person name="Hsu J.-L."/>
            <person name="Lin Y.-F."/>
            <person name="Huang M.-D."/>
            <person name="Li C.-Y."/>
            <person name="Huang L."/>
            <person name="Wang Z.-W."/>
            <person name="Zhao X."/>
            <person name="Zhong W.-Y."/>
            <person name="Peng D.-H."/>
            <person name="Ahmad S."/>
            <person name="Lan S."/>
            <person name="Zhang J.-S."/>
            <person name="Tsai W.-C."/>
            <person name="Van De Peer Y."/>
            <person name="Liu Z.-J."/>
        </authorList>
    </citation>
    <scope>NUCLEOTIDE SEQUENCE</scope>
    <source>
        <strain evidence="2">CP</strain>
        <tissue evidence="2">Leaves</tissue>
    </source>
</reference>
<evidence type="ECO:0000256" key="1">
    <source>
        <dbReference type="SAM" id="MobiDB-lite"/>
    </source>
</evidence>
<feature type="region of interest" description="Disordered" evidence="1">
    <location>
        <begin position="81"/>
        <end position="105"/>
    </location>
</feature>
<organism evidence="2 3">
    <name type="scientific">Acorus calamus</name>
    <name type="common">Sweet flag</name>
    <dbReference type="NCBI Taxonomy" id="4465"/>
    <lineage>
        <taxon>Eukaryota</taxon>
        <taxon>Viridiplantae</taxon>
        <taxon>Streptophyta</taxon>
        <taxon>Embryophyta</taxon>
        <taxon>Tracheophyta</taxon>
        <taxon>Spermatophyta</taxon>
        <taxon>Magnoliopsida</taxon>
        <taxon>Liliopsida</taxon>
        <taxon>Acoraceae</taxon>
        <taxon>Acorus</taxon>
    </lineage>
</organism>
<sequence length="193" mass="20222">MASASSSDYVHSLHRLSSDDLRSVSTASSVPTLLHGHLISLSRQEGDPGEVSVAVDGVKVVRLGILEGPGVAVHGLEGILSPRRVSDPPTPTHAPESYAPAGDDVPIGSDSPMLPALQGMVVSGGVSPPAESPFSPPRGGFSPAGAPVARVRRFLGEEGCTDSAWERGDSVHVITRRGWPRPRQHSRVEEDSF</sequence>
<dbReference type="PANTHER" id="PTHR33985">
    <property type="entry name" value="OS02G0491300 PROTEIN-RELATED"/>
    <property type="match status" value="1"/>
</dbReference>